<dbReference type="Gene3D" id="2.60.120.1370">
    <property type="match status" value="1"/>
</dbReference>
<sequence>MKTTHLFLMSALCLNQAHAYTLPQHPTKAYQCNECTKLSHETLRASWTVAQTPLMHQVSNEQKSYSYNQIITQEQLRQGVPISTRAPGAVVRITPLQKKSVPTLVLQTPQKHALSLKDASALYSQDEDLEESFLAAEHQTMTQLKPELGFGTFILKSQTTSANDANSYLINVFDKFSLLYLKVEPSSLQYQYGDEFSATISLKDYNTDYSVDAVNVSLIGTNDEFIPLKLTRIKRNEFQAKAKLVSELNTHGDNWYVEAEVFSEQEDGHVRRTARSAFSYSIPSASLVTLKKTSSNPLTFMATVDVATGSRYALQTVLFQQNSQGQLLPVETSQSAQWLEPGKQTIKFSFDNSKHLTEDTLSVGYLHLTDYGQLKTVYQYDEPIKLSKLMD</sequence>
<name>A0ABW8D5X0_9GAMM</name>
<dbReference type="Pfam" id="PF20942">
    <property type="entry name" value="DUF4785_2nd"/>
    <property type="match status" value="1"/>
</dbReference>
<evidence type="ECO:0000259" key="3">
    <source>
        <dbReference type="Pfam" id="PF20942"/>
    </source>
</evidence>
<dbReference type="EMBL" id="JBGORX010000001">
    <property type="protein sequence ID" value="MFJ1268093.1"/>
    <property type="molecule type" value="Genomic_DNA"/>
</dbReference>
<proteinExistence type="predicted"/>
<accession>A0ABW8D5X0</accession>
<evidence type="ECO:0000313" key="6">
    <source>
        <dbReference type="Proteomes" id="UP001615550"/>
    </source>
</evidence>
<evidence type="ECO:0000259" key="4">
    <source>
        <dbReference type="Pfam" id="PF20943"/>
    </source>
</evidence>
<evidence type="ECO:0000313" key="5">
    <source>
        <dbReference type="EMBL" id="MFJ1268093.1"/>
    </source>
</evidence>
<feature type="domain" description="DUF4785" evidence="2">
    <location>
        <begin position="35"/>
        <end position="174"/>
    </location>
</feature>
<comment type="caution">
    <text evidence="5">The sequence shown here is derived from an EMBL/GenBank/DDBJ whole genome shotgun (WGS) entry which is preliminary data.</text>
</comment>
<dbReference type="RefSeq" id="WP_400186914.1">
    <property type="nucleotide sequence ID" value="NZ_JBGORX010000001.1"/>
</dbReference>
<organism evidence="5 6">
    <name type="scientific">Legionella lytica</name>
    <dbReference type="NCBI Taxonomy" id="96232"/>
    <lineage>
        <taxon>Bacteria</taxon>
        <taxon>Pseudomonadati</taxon>
        <taxon>Pseudomonadota</taxon>
        <taxon>Gammaproteobacteria</taxon>
        <taxon>Legionellales</taxon>
        <taxon>Legionellaceae</taxon>
        <taxon>Legionella</taxon>
    </lineage>
</organism>
<dbReference type="InterPro" id="IPR048295">
    <property type="entry name" value="DUF4785_C"/>
</dbReference>
<reference evidence="5 6" key="1">
    <citation type="submission" date="2024-08" db="EMBL/GenBank/DDBJ databases">
        <title>Draft Genome Sequence of Legionella lytica strain DSB2004, Isolated From a Fire Sprinkler System.</title>
        <authorList>
            <person name="Everhart A.D."/>
            <person name="Kidane D.T."/>
            <person name="Farone A.L."/>
            <person name="Farone M.B."/>
        </authorList>
    </citation>
    <scope>NUCLEOTIDE SEQUENCE [LARGE SCALE GENOMIC DNA]</scope>
    <source>
        <strain evidence="5 6">DSB2004</strain>
    </source>
</reference>
<dbReference type="InterPro" id="IPR031979">
    <property type="entry name" value="DUF4785_N"/>
</dbReference>
<keyword evidence="1" id="KW-0732">Signal</keyword>
<protein>
    <submittedName>
        <fullName evidence="5">DUF4785 domain-containing protein</fullName>
    </submittedName>
</protein>
<evidence type="ECO:0000256" key="1">
    <source>
        <dbReference type="SAM" id="SignalP"/>
    </source>
</evidence>
<dbReference type="Pfam" id="PF16024">
    <property type="entry name" value="DUF4785_1st"/>
    <property type="match status" value="1"/>
</dbReference>
<feature type="domain" description="DUF4785" evidence="4">
    <location>
        <begin position="284"/>
        <end position="387"/>
    </location>
</feature>
<keyword evidence="6" id="KW-1185">Reference proteome</keyword>
<feature type="domain" description="DUF4785" evidence="3">
    <location>
        <begin position="177"/>
        <end position="281"/>
    </location>
</feature>
<evidence type="ECO:0000259" key="2">
    <source>
        <dbReference type="Pfam" id="PF16024"/>
    </source>
</evidence>
<dbReference type="InterPro" id="IPR048296">
    <property type="entry name" value="DUF4785_central"/>
</dbReference>
<feature type="chain" id="PRO_5046638195" evidence="1">
    <location>
        <begin position="20"/>
        <end position="391"/>
    </location>
</feature>
<feature type="signal peptide" evidence="1">
    <location>
        <begin position="1"/>
        <end position="19"/>
    </location>
</feature>
<dbReference type="Gene3D" id="2.60.40.1930">
    <property type="match status" value="1"/>
</dbReference>
<gene>
    <name evidence="5" type="ORF">ACD661_05960</name>
</gene>
<dbReference type="Proteomes" id="UP001615550">
    <property type="component" value="Unassembled WGS sequence"/>
</dbReference>
<dbReference type="Pfam" id="PF20943">
    <property type="entry name" value="DUF4785_3rd"/>
    <property type="match status" value="1"/>
</dbReference>